<reference evidence="2 3" key="1">
    <citation type="journal article" date="2023" name="Sci. Data">
        <title>Genome assembly of the Korean intertidal mud-creeper Batillaria attramentaria.</title>
        <authorList>
            <person name="Patra A.K."/>
            <person name="Ho P.T."/>
            <person name="Jun S."/>
            <person name="Lee S.J."/>
            <person name="Kim Y."/>
            <person name="Won Y.J."/>
        </authorList>
    </citation>
    <scope>NUCLEOTIDE SEQUENCE [LARGE SCALE GENOMIC DNA]</scope>
    <source>
        <strain evidence="2">Wonlab-2016</strain>
    </source>
</reference>
<evidence type="ECO:0000313" key="3">
    <source>
        <dbReference type="Proteomes" id="UP001519460"/>
    </source>
</evidence>
<keyword evidence="1" id="KW-0812">Transmembrane</keyword>
<keyword evidence="3" id="KW-1185">Reference proteome</keyword>
<comment type="caution">
    <text evidence="2">The sequence shown here is derived from an EMBL/GenBank/DDBJ whole genome shotgun (WGS) entry which is preliminary data.</text>
</comment>
<accession>A0ABD0LCN2</accession>
<dbReference type="AlphaFoldDB" id="A0ABD0LCN2"/>
<feature type="transmembrane region" description="Helical" evidence="1">
    <location>
        <begin position="70"/>
        <end position="90"/>
    </location>
</feature>
<dbReference type="Proteomes" id="UP001519460">
    <property type="component" value="Unassembled WGS sequence"/>
</dbReference>
<name>A0ABD0LCN2_9CAEN</name>
<keyword evidence="1" id="KW-0472">Membrane</keyword>
<proteinExistence type="predicted"/>
<evidence type="ECO:0000256" key="1">
    <source>
        <dbReference type="SAM" id="Phobius"/>
    </source>
</evidence>
<dbReference type="EMBL" id="JACVVK020000061">
    <property type="protein sequence ID" value="KAK7497150.1"/>
    <property type="molecule type" value="Genomic_DNA"/>
</dbReference>
<gene>
    <name evidence="2" type="ORF">BaRGS_00011680</name>
</gene>
<organism evidence="2 3">
    <name type="scientific">Batillaria attramentaria</name>
    <dbReference type="NCBI Taxonomy" id="370345"/>
    <lineage>
        <taxon>Eukaryota</taxon>
        <taxon>Metazoa</taxon>
        <taxon>Spiralia</taxon>
        <taxon>Lophotrochozoa</taxon>
        <taxon>Mollusca</taxon>
        <taxon>Gastropoda</taxon>
        <taxon>Caenogastropoda</taxon>
        <taxon>Sorbeoconcha</taxon>
        <taxon>Cerithioidea</taxon>
        <taxon>Batillariidae</taxon>
        <taxon>Batillaria</taxon>
    </lineage>
</organism>
<sequence length="195" mass="21152">MSSSQSIYPSVGGSRPYEVIPSVRYSSADDSSTCEIVAASDTLPSLPSDRNQLKEMAEANKRLRCRSKRLLGILIAMVALLVVTGIPVYMKMEPWIKTVLRDIFGQGPASEAQPISGLSACGHGGGGSIGECAKVINQEQRSSLSTRLCALARKLPQKREGLFSEFQDFTDASICLEVIDARWLSPPEFPVFAKL</sequence>
<keyword evidence="1" id="KW-1133">Transmembrane helix</keyword>
<protein>
    <submittedName>
        <fullName evidence="2">Uncharacterized protein</fullName>
    </submittedName>
</protein>
<evidence type="ECO:0000313" key="2">
    <source>
        <dbReference type="EMBL" id="KAK7497150.1"/>
    </source>
</evidence>